<evidence type="ECO:0000313" key="8">
    <source>
        <dbReference type="EMBL" id="MDY7224919.1"/>
    </source>
</evidence>
<evidence type="ECO:0000256" key="5">
    <source>
        <dbReference type="ARBA" id="ARBA00023163"/>
    </source>
</evidence>
<keyword evidence="5" id="KW-0804">Transcription</keyword>
<dbReference type="Pfam" id="PF00158">
    <property type="entry name" value="Sigma54_activat"/>
    <property type="match status" value="1"/>
</dbReference>
<evidence type="ECO:0000256" key="4">
    <source>
        <dbReference type="ARBA" id="ARBA00023125"/>
    </source>
</evidence>
<keyword evidence="9" id="KW-1185">Reference proteome</keyword>
<dbReference type="Gene3D" id="3.40.50.300">
    <property type="entry name" value="P-loop containing nucleotide triphosphate hydrolases"/>
    <property type="match status" value="1"/>
</dbReference>
<dbReference type="Gene3D" id="1.10.8.60">
    <property type="match status" value="1"/>
</dbReference>
<dbReference type="SUPFAM" id="SSF46689">
    <property type="entry name" value="Homeodomain-like"/>
    <property type="match status" value="1"/>
</dbReference>
<evidence type="ECO:0000313" key="9">
    <source>
        <dbReference type="Proteomes" id="UP001291309"/>
    </source>
</evidence>
<dbReference type="Pfam" id="PF25601">
    <property type="entry name" value="AAA_lid_14"/>
    <property type="match status" value="1"/>
</dbReference>
<dbReference type="Pfam" id="PF02830">
    <property type="entry name" value="V4R"/>
    <property type="match status" value="1"/>
</dbReference>
<dbReference type="CDD" id="cd00009">
    <property type="entry name" value="AAA"/>
    <property type="match status" value="1"/>
</dbReference>
<dbReference type="InterPro" id="IPR002197">
    <property type="entry name" value="HTH_Fis"/>
</dbReference>
<proteinExistence type="predicted"/>
<dbReference type="SMART" id="SM00382">
    <property type="entry name" value="AAA"/>
    <property type="match status" value="1"/>
</dbReference>
<accession>A0ABU5GVM5</accession>
<dbReference type="SUPFAM" id="SSF52540">
    <property type="entry name" value="P-loop containing nucleoside triphosphate hydrolases"/>
    <property type="match status" value="1"/>
</dbReference>
<feature type="domain" description="Sigma-54 factor interaction" evidence="7">
    <location>
        <begin position="233"/>
        <end position="462"/>
    </location>
</feature>
<dbReference type="InterPro" id="IPR004096">
    <property type="entry name" value="V4R"/>
</dbReference>
<dbReference type="PROSITE" id="PS00676">
    <property type="entry name" value="SIGMA54_INTERACT_2"/>
    <property type="match status" value="1"/>
</dbReference>
<dbReference type="InterPro" id="IPR025662">
    <property type="entry name" value="Sigma_54_int_dom_ATP-bd_1"/>
</dbReference>
<dbReference type="Pfam" id="PF06505">
    <property type="entry name" value="XylR_N"/>
    <property type="match status" value="1"/>
</dbReference>
<dbReference type="InterPro" id="IPR058031">
    <property type="entry name" value="AAA_lid_NorR"/>
</dbReference>
<name>A0ABU5GVM5_9BACT</name>
<evidence type="ECO:0000256" key="6">
    <source>
        <dbReference type="SAM" id="MobiDB-lite"/>
    </source>
</evidence>
<evidence type="ECO:0000259" key="7">
    <source>
        <dbReference type="PROSITE" id="PS50045"/>
    </source>
</evidence>
<dbReference type="PROSITE" id="PS50045">
    <property type="entry name" value="SIGMA54_INTERACT_4"/>
    <property type="match status" value="1"/>
</dbReference>
<dbReference type="EMBL" id="JAXIVS010000001">
    <property type="protein sequence ID" value="MDY7224919.1"/>
    <property type="molecule type" value="Genomic_DNA"/>
</dbReference>
<dbReference type="Pfam" id="PF02954">
    <property type="entry name" value="HTH_8"/>
    <property type="match status" value="1"/>
</dbReference>
<dbReference type="PROSITE" id="PS00688">
    <property type="entry name" value="SIGMA54_INTERACT_3"/>
    <property type="match status" value="1"/>
</dbReference>
<reference evidence="8 9" key="1">
    <citation type="submission" date="2023-12" db="EMBL/GenBank/DDBJ databases">
        <title>the genome sequence of Hyalangium sp. s54d21.</title>
        <authorList>
            <person name="Zhang X."/>
        </authorList>
    </citation>
    <scope>NUCLEOTIDE SEQUENCE [LARGE SCALE GENOMIC DNA]</scope>
    <source>
        <strain evidence="9">s54d21</strain>
    </source>
</reference>
<dbReference type="InterPro" id="IPR002078">
    <property type="entry name" value="Sigma_54_int"/>
</dbReference>
<organism evidence="8 9">
    <name type="scientific">Hyalangium rubrum</name>
    <dbReference type="NCBI Taxonomy" id="3103134"/>
    <lineage>
        <taxon>Bacteria</taxon>
        <taxon>Pseudomonadati</taxon>
        <taxon>Myxococcota</taxon>
        <taxon>Myxococcia</taxon>
        <taxon>Myxococcales</taxon>
        <taxon>Cystobacterineae</taxon>
        <taxon>Archangiaceae</taxon>
        <taxon>Hyalangium</taxon>
    </lineage>
</organism>
<dbReference type="PROSITE" id="PS00675">
    <property type="entry name" value="SIGMA54_INTERACT_1"/>
    <property type="match status" value="1"/>
</dbReference>
<dbReference type="PRINTS" id="PR01590">
    <property type="entry name" value="HTHFIS"/>
</dbReference>
<protein>
    <submittedName>
        <fullName evidence="8">Sigma-54-dependent Fis family transcriptional regulator</fullName>
    </submittedName>
</protein>
<dbReference type="RefSeq" id="WP_321543645.1">
    <property type="nucleotide sequence ID" value="NZ_JAXIVS010000001.1"/>
</dbReference>
<comment type="caution">
    <text evidence="8">The sequence shown here is derived from an EMBL/GenBank/DDBJ whole genome shotgun (WGS) entry which is preliminary data.</text>
</comment>
<feature type="region of interest" description="Disordered" evidence="6">
    <location>
        <begin position="208"/>
        <end position="232"/>
    </location>
</feature>
<dbReference type="InterPro" id="IPR025944">
    <property type="entry name" value="Sigma_54_int_dom_CS"/>
</dbReference>
<dbReference type="PANTHER" id="PTHR32071">
    <property type="entry name" value="TRANSCRIPTIONAL REGULATORY PROTEIN"/>
    <property type="match status" value="1"/>
</dbReference>
<dbReference type="InterPro" id="IPR010523">
    <property type="entry name" value="XylR_N"/>
</dbReference>
<dbReference type="SMART" id="SM00989">
    <property type="entry name" value="V4R"/>
    <property type="match status" value="1"/>
</dbReference>
<evidence type="ECO:0000256" key="2">
    <source>
        <dbReference type="ARBA" id="ARBA00022840"/>
    </source>
</evidence>
<dbReference type="InterPro" id="IPR009057">
    <property type="entry name" value="Homeodomain-like_sf"/>
</dbReference>
<dbReference type="Gene3D" id="3.30.1380.20">
    <property type="entry name" value="Trafficking protein particle complex subunit 3"/>
    <property type="match status" value="1"/>
</dbReference>
<evidence type="ECO:0000256" key="1">
    <source>
        <dbReference type="ARBA" id="ARBA00022741"/>
    </source>
</evidence>
<gene>
    <name evidence="8" type="ORF">SYV04_00935</name>
</gene>
<evidence type="ECO:0000256" key="3">
    <source>
        <dbReference type="ARBA" id="ARBA00023015"/>
    </source>
</evidence>
<dbReference type="Proteomes" id="UP001291309">
    <property type="component" value="Unassembled WGS sequence"/>
</dbReference>
<dbReference type="InterPro" id="IPR027417">
    <property type="entry name" value="P-loop_NTPase"/>
</dbReference>
<dbReference type="SUPFAM" id="SSF111126">
    <property type="entry name" value="Ligand-binding domain in the NO signalling and Golgi transport"/>
    <property type="match status" value="1"/>
</dbReference>
<dbReference type="InterPro" id="IPR024096">
    <property type="entry name" value="NO_sig/Golgi_transp_ligand-bd"/>
</dbReference>
<dbReference type="InterPro" id="IPR003593">
    <property type="entry name" value="AAA+_ATPase"/>
</dbReference>
<sequence length="568" mass="63013">MRLEDLDIRELLEIDSEEGTVRFAGQRALILDAVAMGLLRKQLVDSLGPAAARAVFTRFAFAHGWRMAEALCSEFVWDSVRDWRDAGGLIHRLQGLIRLAPEASDPFSAEGATMEASYEAEQHRLHMGRAEAPVCWTLCGFASGYLSRTEGTRIYVLEDRCIGRGDETCHFRARTREEWGTELEPHLPFFEQEGLDVALRQATAKLAHAERQHAARTHAPAQVDSEREDPSGLVARSQGMRRVLELARRVAQVDSTVLITGESGVGKERVARLIHESSTRASGPFLAINCAALTETLLESELFGHARGAFTGAVRDRPGLLEAASGGTLFLDEVGELPPSVQVKLLRALQERQIRRVGENRDRPIRVRVLAATNQELAREVEAGHFRKDLYYRLRVVELPVPPLRERREDILPLARWLLTAAARRMERPAPSLTPRAADQLVRHTWPGNVRELENAMERAIALAQGRRIDREDLPEDVRGALPAPVITGGIRTLESLERDYILAALEANAGNQTVTARQLGIGAATLYRKLKRYGALARDRALSPATRSPGPPRAHSATPRASPRKRG</sequence>
<dbReference type="Gene3D" id="1.10.10.60">
    <property type="entry name" value="Homeodomain-like"/>
    <property type="match status" value="1"/>
</dbReference>
<feature type="region of interest" description="Disordered" evidence="6">
    <location>
        <begin position="539"/>
        <end position="568"/>
    </location>
</feature>
<keyword evidence="1" id="KW-0547">Nucleotide-binding</keyword>
<keyword evidence="3" id="KW-0805">Transcription regulation</keyword>
<dbReference type="PANTHER" id="PTHR32071:SF117">
    <property type="entry name" value="PTS-DEPENDENT DIHYDROXYACETONE KINASE OPERON REGULATORY PROTEIN-RELATED"/>
    <property type="match status" value="1"/>
</dbReference>
<keyword evidence="2" id="KW-0067">ATP-binding</keyword>
<dbReference type="InterPro" id="IPR025943">
    <property type="entry name" value="Sigma_54_int_dom_ATP-bd_2"/>
</dbReference>
<keyword evidence="4" id="KW-0238">DNA-binding</keyword>